<dbReference type="Pfam" id="PF01381">
    <property type="entry name" value="HTH_3"/>
    <property type="match status" value="1"/>
</dbReference>
<dbReference type="EMBL" id="CP033930">
    <property type="protein sequence ID" value="AZB18281.1"/>
    <property type="molecule type" value="Genomic_DNA"/>
</dbReference>
<sequence length="134" mass="15630">MNNGIGFKIKRLREQKEISQETLAYQLDISQSYLSKIENGVIEKIDFLFMQKIADFFKVEPQYFLEDQIVQNNTDNNHNSAVGNIYSTVTIHNTISENVLENLIENQKQLTVQQEQITQLMTMQNKLMESLLKN</sequence>
<dbReference type="CDD" id="cd00093">
    <property type="entry name" value="HTH_XRE"/>
    <property type="match status" value="1"/>
</dbReference>
<dbReference type="InterPro" id="IPR050807">
    <property type="entry name" value="TransReg_Diox_bact_type"/>
</dbReference>
<dbReference type="Proteomes" id="UP000269015">
    <property type="component" value="Chromosome"/>
</dbReference>
<dbReference type="PANTHER" id="PTHR46797:SF24">
    <property type="entry name" value="DNA-BINDING PHAGE PROTEIN"/>
    <property type="match status" value="1"/>
</dbReference>
<gene>
    <name evidence="3" type="ORF">EG352_11085</name>
</gene>
<dbReference type="PANTHER" id="PTHR46797">
    <property type="entry name" value="HTH-TYPE TRANSCRIPTIONAL REGULATOR"/>
    <property type="match status" value="1"/>
</dbReference>
<dbReference type="SUPFAM" id="SSF47413">
    <property type="entry name" value="lambda repressor-like DNA-binding domains"/>
    <property type="match status" value="1"/>
</dbReference>
<dbReference type="InterPro" id="IPR010982">
    <property type="entry name" value="Lambda_DNA-bd_dom_sf"/>
</dbReference>
<evidence type="ECO:0000313" key="3">
    <source>
        <dbReference type="EMBL" id="AZB18281.1"/>
    </source>
</evidence>
<dbReference type="InterPro" id="IPR001387">
    <property type="entry name" value="Cro/C1-type_HTH"/>
</dbReference>
<proteinExistence type="predicted"/>
<feature type="domain" description="HTH cro/C1-type" evidence="2">
    <location>
        <begin position="9"/>
        <end position="64"/>
    </location>
</feature>
<dbReference type="KEGG" id="cio:CEQ15_14325"/>
<dbReference type="Gene3D" id="1.10.260.40">
    <property type="entry name" value="lambda repressor-like DNA-binding domains"/>
    <property type="match status" value="1"/>
</dbReference>
<dbReference type="PROSITE" id="PS50943">
    <property type="entry name" value="HTH_CROC1"/>
    <property type="match status" value="1"/>
</dbReference>
<name>A0AAD1DVC0_CHRID</name>
<dbReference type="GO" id="GO:0003677">
    <property type="term" value="F:DNA binding"/>
    <property type="evidence" value="ECO:0007669"/>
    <property type="project" value="UniProtKB-KW"/>
</dbReference>
<reference evidence="3 4" key="1">
    <citation type="submission" date="2018-11" db="EMBL/GenBank/DDBJ databases">
        <title>Proposal to divide the Flavobacteriaceae and reorganize its genera based on Amino Acid Identity values calculated from whole genome sequences.</title>
        <authorList>
            <person name="Nicholson A.C."/>
            <person name="Gulvik C.A."/>
            <person name="Whitney A.M."/>
            <person name="Humrighouse B.W."/>
            <person name="Bell M."/>
            <person name="Holmes B."/>
            <person name="Steigerwalt A.G."/>
            <person name="Villarma A."/>
            <person name="Sheth M."/>
            <person name="Batra D."/>
            <person name="Pryor J."/>
            <person name="Bernardet J.-F."/>
            <person name="Hugo C."/>
            <person name="Kampfer P."/>
            <person name="Newman J."/>
            <person name="McQuiston J.R."/>
        </authorList>
    </citation>
    <scope>NUCLEOTIDE SEQUENCE [LARGE SCALE GENOMIC DNA]</scope>
    <source>
        <strain evidence="3 4">H5559</strain>
    </source>
</reference>
<dbReference type="GO" id="GO:0005829">
    <property type="term" value="C:cytosol"/>
    <property type="evidence" value="ECO:0007669"/>
    <property type="project" value="TreeGrafter"/>
</dbReference>
<dbReference type="GO" id="GO:0003700">
    <property type="term" value="F:DNA-binding transcription factor activity"/>
    <property type="evidence" value="ECO:0007669"/>
    <property type="project" value="TreeGrafter"/>
</dbReference>
<protein>
    <submittedName>
        <fullName evidence="3">XRE family transcriptional regulator</fullName>
    </submittedName>
</protein>
<dbReference type="RefSeq" id="WP_051585032.1">
    <property type="nucleotide sequence ID" value="NZ_CP022058.2"/>
</dbReference>
<evidence type="ECO:0000256" key="1">
    <source>
        <dbReference type="ARBA" id="ARBA00023125"/>
    </source>
</evidence>
<evidence type="ECO:0000259" key="2">
    <source>
        <dbReference type="PROSITE" id="PS50943"/>
    </source>
</evidence>
<dbReference type="SMART" id="SM00530">
    <property type="entry name" value="HTH_XRE"/>
    <property type="match status" value="1"/>
</dbReference>
<keyword evidence="1" id="KW-0238">DNA-binding</keyword>
<organism evidence="3 4">
    <name type="scientific">Chryseobacterium indologenes</name>
    <name type="common">Flavobacterium indologenes</name>
    <dbReference type="NCBI Taxonomy" id="253"/>
    <lineage>
        <taxon>Bacteria</taxon>
        <taxon>Pseudomonadati</taxon>
        <taxon>Bacteroidota</taxon>
        <taxon>Flavobacteriia</taxon>
        <taxon>Flavobacteriales</taxon>
        <taxon>Weeksellaceae</taxon>
        <taxon>Chryseobacterium group</taxon>
        <taxon>Chryseobacterium</taxon>
    </lineage>
</organism>
<accession>A0AAD1DVC0</accession>
<dbReference type="AlphaFoldDB" id="A0AAD1DVC0"/>
<evidence type="ECO:0000313" key="4">
    <source>
        <dbReference type="Proteomes" id="UP000269015"/>
    </source>
</evidence>